<dbReference type="RefSeq" id="WP_137006285.1">
    <property type="nucleotide sequence ID" value="NZ_CP039924.1"/>
</dbReference>
<dbReference type="Gene3D" id="1.10.10.10">
    <property type="entry name" value="Winged helix-like DNA-binding domain superfamily/Winged helix DNA-binding domain"/>
    <property type="match status" value="1"/>
</dbReference>
<dbReference type="InterPro" id="IPR000847">
    <property type="entry name" value="LysR_HTH_N"/>
</dbReference>
<evidence type="ECO:0000313" key="9">
    <source>
        <dbReference type="EMBL" id="QCL97948.1"/>
    </source>
</evidence>
<dbReference type="Gene3D" id="3.40.190.10">
    <property type="entry name" value="Periplasmic binding protein-like II"/>
    <property type="match status" value="2"/>
</dbReference>
<dbReference type="InterPro" id="IPR036390">
    <property type="entry name" value="WH_DNA-bd_sf"/>
</dbReference>
<dbReference type="Pfam" id="PF00126">
    <property type="entry name" value="HTH_1"/>
    <property type="match status" value="1"/>
</dbReference>
<geneLocation type="plasmid" evidence="10">
    <name>patcfbp7129a</name>
</geneLocation>
<evidence type="ECO:0000256" key="2">
    <source>
        <dbReference type="ARBA" id="ARBA00023015"/>
    </source>
</evidence>
<feature type="domain" description="HTH lysR-type" evidence="8">
    <location>
        <begin position="1"/>
        <end position="60"/>
    </location>
</feature>
<dbReference type="AlphaFoldDB" id="A0A4D7YSA1"/>
<reference evidence="9 10" key="1">
    <citation type="submission" date="2019-04" db="EMBL/GenBank/DDBJ databases">
        <title>Complete genome sequence of Agrobacterium tumefaciens CFBP7129.</title>
        <authorList>
            <person name="Haryono M."/>
            <person name="Lin Y.-C."/>
            <person name="Lai E.-M."/>
            <person name="Kuo C.-H."/>
        </authorList>
    </citation>
    <scope>NUCLEOTIDE SEQUENCE [LARGE SCALE GENOMIC DNA]</scope>
    <source>
        <strain evidence="9 10">CFBP7129</strain>
        <plasmid evidence="10">patcfbp7129a</plasmid>
    </source>
</reference>
<proteinExistence type="inferred from homology"/>
<dbReference type="InterPro" id="IPR036388">
    <property type="entry name" value="WH-like_DNA-bd_sf"/>
</dbReference>
<evidence type="ECO:0000256" key="3">
    <source>
        <dbReference type="ARBA" id="ARBA00023125"/>
    </source>
</evidence>
<dbReference type="InterPro" id="IPR005119">
    <property type="entry name" value="LysR_subst-bd"/>
</dbReference>
<name>A0A4D7YSA1_AGRTU</name>
<evidence type="ECO:0000256" key="6">
    <source>
        <dbReference type="ARBA" id="ARBA00067332"/>
    </source>
</evidence>
<dbReference type="SUPFAM" id="SSF53850">
    <property type="entry name" value="Periplasmic binding protein-like II"/>
    <property type="match status" value="1"/>
</dbReference>
<dbReference type="SUPFAM" id="SSF46785">
    <property type="entry name" value="Winged helix' DNA-binding domain"/>
    <property type="match status" value="1"/>
</dbReference>
<dbReference type="PANTHER" id="PTHR30579:SF7">
    <property type="entry name" value="HTH-TYPE TRANSCRIPTIONAL REGULATOR LRHA-RELATED"/>
    <property type="match status" value="1"/>
</dbReference>
<keyword evidence="3" id="KW-0238">DNA-binding</keyword>
<evidence type="ECO:0000256" key="7">
    <source>
        <dbReference type="ARBA" id="ARBA00083243"/>
    </source>
</evidence>
<evidence type="ECO:0000256" key="1">
    <source>
        <dbReference type="ARBA" id="ARBA00009437"/>
    </source>
</evidence>
<dbReference type="EMBL" id="CP039924">
    <property type="protein sequence ID" value="QCL97948.1"/>
    <property type="molecule type" value="Genomic_DNA"/>
</dbReference>
<dbReference type="PROSITE" id="PS50931">
    <property type="entry name" value="HTH_LYSR"/>
    <property type="match status" value="1"/>
</dbReference>
<sequence length="290" mass="31695">MEFDHTLLRTFVACVDLMSFTRAASAVHKSPATVSTQINRLEAEIGAPLFIRDTRNLALTRTGEELEAYARRILRLHDEAVEAFRRRDIAGSITIGAPDDYISHIMPPVLRRFGQLFPRVAIKIVCSQSTVLVPQVERGDIDLAIVTRSRGVEGQLLRQEPMIWIASRDRIALERRPLPVALFEPGSQARAVVLAALGKSDVRFQPAYESFSLSALLTVVEAGLAVAAVTRMSAPSTVVELAQADVLPVIEHLDVVLIRSAGSNNSLCDVMAEAIRSSAEGMTRQDSGRA</sequence>
<dbReference type="PRINTS" id="PR00039">
    <property type="entry name" value="HTHLYSR"/>
</dbReference>
<keyword evidence="9" id="KW-0614">Plasmid</keyword>
<gene>
    <name evidence="9" type="ORF">CFBP7129_27685</name>
</gene>
<dbReference type="Pfam" id="PF03466">
    <property type="entry name" value="LysR_substrate"/>
    <property type="match status" value="1"/>
</dbReference>
<comment type="similarity">
    <text evidence="1">Belongs to the LysR transcriptional regulatory family.</text>
</comment>
<evidence type="ECO:0000256" key="4">
    <source>
        <dbReference type="ARBA" id="ARBA00023163"/>
    </source>
</evidence>
<dbReference type="Proteomes" id="UP000298649">
    <property type="component" value="Plasmid pAtCFBP7129a"/>
</dbReference>
<protein>
    <recommendedName>
        <fullName evidence="6">HTH-type transcriptional regulator TtuA</fullName>
    </recommendedName>
    <alternativeName>
        <fullName evidence="7">Tartrate utilization transcriptional regulator</fullName>
    </alternativeName>
</protein>
<comment type="function">
    <text evidence="5">Transcriptional regulator of the ttuABCDE tartrate utilization operon.</text>
</comment>
<dbReference type="PANTHER" id="PTHR30579">
    <property type="entry name" value="TRANSCRIPTIONAL REGULATOR"/>
    <property type="match status" value="1"/>
</dbReference>
<organism evidence="9 10">
    <name type="scientific">Agrobacterium tumefaciens</name>
    <dbReference type="NCBI Taxonomy" id="358"/>
    <lineage>
        <taxon>Bacteria</taxon>
        <taxon>Pseudomonadati</taxon>
        <taxon>Pseudomonadota</taxon>
        <taxon>Alphaproteobacteria</taxon>
        <taxon>Hyphomicrobiales</taxon>
        <taxon>Rhizobiaceae</taxon>
        <taxon>Rhizobium/Agrobacterium group</taxon>
        <taxon>Agrobacterium</taxon>
        <taxon>Agrobacterium tumefaciens complex</taxon>
    </lineage>
</organism>
<evidence type="ECO:0000256" key="5">
    <source>
        <dbReference type="ARBA" id="ARBA00054626"/>
    </source>
</evidence>
<keyword evidence="4" id="KW-0804">Transcription</keyword>
<dbReference type="GO" id="GO:0003677">
    <property type="term" value="F:DNA binding"/>
    <property type="evidence" value="ECO:0007669"/>
    <property type="project" value="UniProtKB-KW"/>
</dbReference>
<accession>A0A4D7YSA1</accession>
<dbReference type="InterPro" id="IPR050176">
    <property type="entry name" value="LTTR"/>
</dbReference>
<dbReference type="GO" id="GO:0003700">
    <property type="term" value="F:DNA-binding transcription factor activity"/>
    <property type="evidence" value="ECO:0007669"/>
    <property type="project" value="InterPro"/>
</dbReference>
<keyword evidence="2" id="KW-0805">Transcription regulation</keyword>
<evidence type="ECO:0000313" key="10">
    <source>
        <dbReference type="Proteomes" id="UP000298649"/>
    </source>
</evidence>
<evidence type="ECO:0000259" key="8">
    <source>
        <dbReference type="PROSITE" id="PS50931"/>
    </source>
</evidence>
<dbReference type="FunFam" id="1.10.10.10:FF:000001">
    <property type="entry name" value="LysR family transcriptional regulator"/>
    <property type="match status" value="1"/>
</dbReference>